<evidence type="ECO:0008006" key="4">
    <source>
        <dbReference type="Google" id="ProtNLM"/>
    </source>
</evidence>
<dbReference type="EMBL" id="CP014806">
    <property type="protein sequence ID" value="AMX00429.1"/>
    <property type="molecule type" value="Genomic_DNA"/>
</dbReference>
<dbReference type="RefSeq" id="WP_066790792.1">
    <property type="nucleotide sequence ID" value="NZ_CP014806.1"/>
</dbReference>
<evidence type="ECO:0000256" key="1">
    <source>
        <dbReference type="SAM" id="MobiDB-lite"/>
    </source>
</evidence>
<reference evidence="2 3" key="1">
    <citation type="journal article" date="2016" name="Genome Announc.">
        <title>Whole-Genome Sequence of Rummeliibacillus stabekisii Strain PP9 Isolated from Antarctic Soil.</title>
        <authorList>
            <person name="da Mota F.F."/>
            <person name="Vollu R.E."/>
            <person name="Jurelevicius D."/>
            <person name="Seldin L."/>
        </authorList>
    </citation>
    <scope>NUCLEOTIDE SEQUENCE [LARGE SCALE GENOMIC DNA]</scope>
    <source>
        <strain evidence="2 3">PP9</strain>
    </source>
</reference>
<dbReference type="AlphaFoldDB" id="A0A143HFB2"/>
<protein>
    <recommendedName>
        <fullName evidence="4">DUF1064 domain-containing protein</fullName>
    </recommendedName>
</protein>
<dbReference type="Pfam" id="PF06356">
    <property type="entry name" value="DUF1064"/>
    <property type="match status" value="1"/>
</dbReference>
<name>A0A143HFB2_9BACL</name>
<proteinExistence type="predicted"/>
<dbReference type="OrthoDB" id="1853564at2"/>
<dbReference type="Proteomes" id="UP000076021">
    <property type="component" value="Chromosome"/>
</dbReference>
<accession>A0A143HFB2</accession>
<evidence type="ECO:0000313" key="2">
    <source>
        <dbReference type="EMBL" id="AMX00429.1"/>
    </source>
</evidence>
<organism evidence="2 3">
    <name type="scientific">Rummeliibacillus stabekisii</name>
    <dbReference type="NCBI Taxonomy" id="241244"/>
    <lineage>
        <taxon>Bacteria</taxon>
        <taxon>Bacillati</taxon>
        <taxon>Bacillota</taxon>
        <taxon>Bacilli</taxon>
        <taxon>Bacillales</taxon>
        <taxon>Caryophanaceae</taxon>
        <taxon>Rummeliibacillus</taxon>
    </lineage>
</organism>
<reference evidence="3" key="2">
    <citation type="submission" date="2016-03" db="EMBL/GenBank/DDBJ databases">
        <authorList>
            <person name="Ploux O."/>
        </authorList>
    </citation>
    <scope>NUCLEOTIDE SEQUENCE [LARGE SCALE GENOMIC DNA]</scope>
    <source>
        <strain evidence="3">PP9</strain>
    </source>
</reference>
<evidence type="ECO:0000313" key="3">
    <source>
        <dbReference type="Proteomes" id="UP000076021"/>
    </source>
</evidence>
<gene>
    <name evidence="2" type="ORF">ATY39_14010</name>
</gene>
<dbReference type="KEGG" id="rst:ATY39_14010"/>
<feature type="region of interest" description="Disordered" evidence="1">
    <location>
        <begin position="135"/>
        <end position="155"/>
    </location>
</feature>
<sequence>MARSKYKNKQVEVDGIIFDSALESQYYLHLKQLQEQGVVKSFEMQKTYLLLEGYSIEGKKRQSIKFTPDFIVHYADDTTRVIDVKGSEMAISRDFPLRKKLFECRYQMPLDVIMWSSIDGGWIEYEALKKARRLRKKNKEPAKKRGGEMTNAKST</sequence>
<keyword evidence="3" id="KW-1185">Reference proteome</keyword>
<dbReference type="STRING" id="241244.ATY39_14010"/>
<dbReference type="InterPro" id="IPR009414">
    <property type="entry name" value="DUF1064"/>
</dbReference>